<dbReference type="Proteomes" id="UP000035199">
    <property type="component" value="Chromosome"/>
</dbReference>
<keyword evidence="2" id="KW-0812">Transmembrane</keyword>
<keyword evidence="2" id="KW-0472">Membrane</keyword>
<dbReference type="OrthoDB" id="4318225at2"/>
<dbReference type="PANTHER" id="PTHR10579:SF43">
    <property type="entry name" value="ZINC FINGER (C3HC4-TYPE RING FINGER) FAMILY PROTEIN"/>
    <property type="match status" value="1"/>
</dbReference>
<organism evidence="4 5">
    <name type="scientific">Corynebacterium mustelae</name>
    <dbReference type="NCBI Taxonomy" id="571915"/>
    <lineage>
        <taxon>Bacteria</taxon>
        <taxon>Bacillati</taxon>
        <taxon>Actinomycetota</taxon>
        <taxon>Actinomycetes</taxon>
        <taxon>Mycobacteriales</taxon>
        <taxon>Corynebacteriaceae</taxon>
        <taxon>Corynebacterium</taxon>
    </lineage>
</organism>
<dbReference type="KEGG" id="cmv:CMUST_00780"/>
<gene>
    <name evidence="4" type="ORF">CMUST_00780</name>
</gene>
<dbReference type="PATRIC" id="fig|571915.4.peg.157"/>
<dbReference type="InterPro" id="IPR051266">
    <property type="entry name" value="CLCR"/>
</dbReference>
<dbReference type="PANTHER" id="PTHR10579">
    <property type="entry name" value="CALCIUM-ACTIVATED CHLORIDE CHANNEL REGULATOR"/>
    <property type="match status" value="1"/>
</dbReference>
<keyword evidence="2" id="KW-1133">Transmembrane helix</keyword>
<dbReference type="InterPro" id="IPR036465">
    <property type="entry name" value="vWFA_dom_sf"/>
</dbReference>
<sequence>MSFRRCICVGASVVLVGLAAPDAVGVDKTLEPTVVVLDASGSMTEMDVDGMSRMDAAKQAVDGFLSGVPDGSPLGLVTYGTGTGSSEEEKEAGCQDISVLARPGEKPVGVLKSDVDGLVPRGYTPIGNSLLKANELLPKEGARSIVLVSDGIDTCAPPPVCEVAKQLKDQGTDLVVHTIGFKVDDAARAELECVANVTGGTYADASNAESLKATLTQATKRKAVGYQLPTETVEFSTSQTDAPTIEPGTLTNPNRITAKLPITRSEDTEDFYAKVSIPKGHRLHVGFTAVPEVGTTGYLSSFTYFPDLFPKEHSSCYEWREEAGNTTGGRPISGYIISRVEGKGCDNTSYLLNLEGRTKDAPDNVDMFLAAVPEPTDLGDDFNKTPSKERTTADLGAPADLSHVTPYTPLNFPDPDAPEVEGTVEAEIVEGETQYFATPIGWGQALDVTVEVVDDPRANQVDETHEKSGRALEVYVSNQLMQPQDGGRYPIGKNELKLQDIGTKIVTGTTTPISYANITSNSSAWLGGRHYVQVDFVSNGRSATVGDTDASTELQPVKYRINFHRVGKEVKGPTFTEGAPATAAQTTNATPSAQPTQSEKSGIGMVWWFVIGAALLLLAAVMVVLSRLAKRST</sequence>
<dbReference type="Pfam" id="PF13519">
    <property type="entry name" value="VWA_2"/>
    <property type="match status" value="1"/>
</dbReference>
<evidence type="ECO:0000259" key="3">
    <source>
        <dbReference type="PROSITE" id="PS50234"/>
    </source>
</evidence>
<name>A0A0G3H071_9CORY</name>
<protein>
    <submittedName>
        <fullName evidence="4">von Willebrand factor type A domain</fullName>
    </submittedName>
</protein>
<dbReference type="SUPFAM" id="SSF53300">
    <property type="entry name" value="vWA-like"/>
    <property type="match status" value="1"/>
</dbReference>
<dbReference type="AlphaFoldDB" id="A0A0G3H071"/>
<evidence type="ECO:0000256" key="1">
    <source>
        <dbReference type="SAM" id="MobiDB-lite"/>
    </source>
</evidence>
<dbReference type="InterPro" id="IPR002035">
    <property type="entry name" value="VWF_A"/>
</dbReference>
<dbReference type="PROSITE" id="PS50234">
    <property type="entry name" value="VWFA"/>
    <property type="match status" value="1"/>
</dbReference>
<dbReference type="SMART" id="SM00327">
    <property type="entry name" value="VWA"/>
    <property type="match status" value="1"/>
</dbReference>
<evidence type="ECO:0000256" key="2">
    <source>
        <dbReference type="SAM" id="Phobius"/>
    </source>
</evidence>
<keyword evidence="5" id="KW-1185">Reference proteome</keyword>
<feature type="domain" description="VWFA" evidence="3">
    <location>
        <begin position="32"/>
        <end position="219"/>
    </location>
</feature>
<reference evidence="4 5" key="1">
    <citation type="journal article" date="2015" name="Genome Announc.">
        <title>Complete Genome Sequence of the Type Strain Corynebacterium mustelae DSM 45274, Isolated from Various Tissues of a Male Ferret with Lethal Sepsis.</title>
        <authorList>
            <person name="Ruckert C."/>
            <person name="Eimer J."/>
            <person name="Winkler A."/>
            <person name="Tauch A."/>
        </authorList>
    </citation>
    <scope>NUCLEOTIDE SEQUENCE [LARGE SCALE GENOMIC DNA]</scope>
    <source>
        <strain evidence="4 5">DSM 45274</strain>
    </source>
</reference>
<feature type="compositionally biased region" description="Low complexity" evidence="1">
    <location>
        <begin position="579"/>
        <end position="597"/>
    </location>
</feature>
<evidence type="ECO:0000313" key="4">
    <source>
        <dbReference type="EMBL" id="AKK04507.1"/>
    </source>
</evidence>
<evidence type="ECO:0000313" key="5">
    <source>
        <dbReference type="Proteomes" id="UP000035199"/>
    </source>
</evidence>
<feature type="region of interest" description="Disordered" evidence="1">
    <location>
        <begin position="572"/>
        <end position="598"/>
    </location>
</feature>
<dbReference type="STRING" id="571915.CMUST_00780"/>
<accession>A0A0G3H071</accession>
<reference evidence="5" key="2">
    <citation type="submission" date="2015-05" db="EMBL/GenBank/DDBJ databases">
        <title>Complete genome sequence of Corynebacterium mustelae DSM 45274, isolated from various tissues of a male ferret with lethal sepsis.</title>
        <authorList>
            <person name="Ruckert C."/>
            <person name="Albersmeier A."/>
            <person name="Winkler A."/>
            <person name="Tauch A."/>
        </authorList>
    </citation>
    <scope>NUCLEOTIDE SEQUENCE [LARGE SCALE GENOMIC DNA]</scope>
    <source>
        <strain evidence="5">DSM 45274</strain>
    </source>
</reference>
<dbReference type="EMBL" id="CP011542">
    <property type="protein sequence ID" value="AKK04507.1"/>
    <property type="molecule type" value="Genomic_DNA"/>
</dbReference>
<dbReference type="Gene3D" id="3.40.50.410">
    <property type="entry name" value="von Willebrand factor, type A domain"/>
    <property type="match status" value="1"/>
</dbReference>
<feature type="transmembrane region" description="Helical" evidence="2">
    <location>
        <begin position="605"/>
        <end position="625"/>
    </location>
</feature>
<proteinExistence type="predicted"/>
<dbReference type="RefSeq" id="WP_047260913.1">
    <property type="nucleotide sequence ID" value="NZ_CP011542.1"/>
</dbReference>